<accession>A0A067QMP7</accession>
<gene>
    <name evidence="1" type="ORF">L798_15257</name>
</gene>
<evidence type="ECO:0000313" key="1">
    <source>
        <dbReference type="EMBL" id="KDR10548.1"/>
    </source>
</evidence>
<dbReference type="EMBL" id="KK853153">
    <property type="protein sequence ID" value="KDR10548.1"/>
    <property type="molecule type" value="Genomic_DNA"/>
</dbReference>
<sequence length="104" mass="11823">MASNMGSSYAYVKATLAKDYVISRRKVFSAEYRVAVTKNYRLFGDNYCLLVHGQGCRKALSSKNSATAGITTIYWTEKITVGTSSLKQDVHTFRSWKFKRARHK</sequence>
<organism evidence="1 2">
    <name type="scientific">Zootermopsis nevadensis</name>
    <name type="common">Dampwood termite</name>
    <dbReference type="NCBI Taxonomy" id="136037"/>
    <lineage>
        <taxon>Eukaryota</taxon>
        <taxon>Metazoa</taxon>
        <taxon>Ecdysozoa</taxon>
        <taxon>Arthropoda</taxon>
        <taxon>Hexapoda</taxon>
        <taxon>Insecta</taxon>
        <taxon>Pterygota</taxon>
        <taxon>Neoptera</taxon>
        <taxon>Polyneoptera</taxon>
        <taxon>Dictyoptera</taxon>
        <taxon>Blattodea</taxon>
        <taxon>Blattoidea</taxon>
        <taxon>Termitoidae</taxon>
        <taxon>Termopsidae</taxon>
        <taxon>Zootermopsis</taxon>
    </lineage>
</organism>
<dbReference type="Proteomes" id="UP000027135">
    <property type="component" value="Unassembled WGS sequence"/>
</dbReference>
<proteinExistence type="predicted"/>
<name>A0A067QMP7_ZOONE</name>
<dbReference type="AlphaFoldDB" id="A0A067QMP7"/>
<protein>
    <submittedName>
        <fullName evidence="1">Uncharacterized protein</fullName>
    </submittedName>
</protein>
<evidence type="ECO:0000313" key="2">
    <source>
        <dbReference type="Proteomes" id="UP000027135"/>
    </source>
</evidence>
<keyword evidence="2" id="KW-1185">Reference proteome</keyword>
<reference evidence="1 2" key="1">
    <citation type="journal article" date="2014" name="Nat. Commun.">
        <title>Molecular traces of alternative social organization in a termite genome.</title>
        <authorList>
            <person name="Terrapon N."/>
            <person name="Li C."/>
            <person name="Robertson H.M."/>
            <person name="Ji L."/>
            <person name="Meng X."/>
            <person name="Booth W."/>
            <person name="Chen Z."/>
            <person name="Childers C.P."/>
            <person name="Glastad K.M."/>
            <person name="Gokhale K."/>
            <person name="Gowin J."/>
            <person name="Gronenberg W."/>
            <person name="Hermansen R.A."/>
            <person name="Hu H."/>
            <person name="Hunt B.G."/>
            <person name="Huylmans A.K."/>
            <person name="Khalil S.M."/>
            <person name="Mitchell R.D."/>
            <person name="Munoz-Torres M.C."/>
            <person name="Mustard J.A."/>
            <person name="Pan H."/>
            <person name="Reese J.T."/>
            <person name="Scharf M.E."/>
            <person name="Sun F."/>
            <person name="Vogel H."/>
            <person name="Xiao J."/>
            <person name="Yang W."/>
            <person name="Yang Z."/>
            <person name="Yang Z."/>
            <person name="Zhou J."/>
            <person name="Zhu J."/>
            <person name="Brent C.S."/>
            <person name="Elsik C.G."/>
            <person name="Goodisman M.A."/>
            <person name="Liberles D.A."/>
            <person name="Roe R.M."/>
            <person name="Vargo E.L."/>
            <person name="Vilcinskas A."/>
            <person name="Wang J."/>
            <person name="Bornberg-Bauer E."/>
            <person name="Korb J."/>
            <person name="Zhang G."/>
            <person name="Liebig J."/>
        </authorList>
    </citation>
    <scope>NUCLEOTIDE SEQUENCE [LARGE SCALE GENOMIC DNA]</scope>
    <source>
        <tissue evidence="1">Whole organism</tissue>
    </source>
</reference>
<dbReference type="InParanoid" id="A0A067QMP7"/>